<keyword evidence="5" id="KW-0472">Membrane</keyword>
<comment type="caution">
    <text evidence="9">The sequence shown here is derived from an EMBL/GenBank/DDBJ whole genome shotgun (WGS) entry which is preliminary data.</text>
</comment>
<dbReference type="SUPFAM" id="SSF53822">
    <property type="entry name" value="Periplasmic binding protein-like I"/>
    <property type="match status" value="1"/>
</dbReference>
<feature type="domain" description="ABC transporter substrate-binding protein PnrA-like" evidence="8">
    <location>
        <begin position="39"/>
        <end position="374"/>
    </location>
</feature>
<dbReference type="Proteomes" id="UP000886814">
    <property type="component" value="Unassembled WGS sequence"/>
</dbReference>
<evidence type="ECO:0000256" key="3">
    <source>
        <dbReference type="ARBA" id="ARBA00022475"/>
    </source>
</evidence>
<dbReference type="EMBL" id="DXIQ01000072">
    <property type="protein sequence ID" value="HIV39565.1"/>
    <property type="molecule type" value="Genomic_DNA"/>
</dbReference>
<evidence type="ECO:0000313" key="10">
    <source>
        <dbReference type="Proteomes" id="UP000886814"/>
    </source>
</evidence>
<evidence type="ECO:0000256" key="5">
    <source>
        <dbReference type="ARBA" id="ARBA00023136"/>
    </source>
</evidence>
<protein>
    <submittedName>
        <fullName evidence="9">BMP family ABC transporter substrate-binding protein</fullName>
    </submittedName>
</protein>
<keyword evidence="6" id="KW-0449">Lipoprotein</keyword>
<feature type="signal peptide" evidence="7">
    <location>
        <begin position="1"/>
        <end position="20"/>
    </location>
</feature>
<evidence type="ECO:0000259" key="8">
    <source>
        <dbReference type="Pfam" id="PF02608"/>
    </source>
</evidence>
<dbReference type="InterPro" id="IPR028082">
    <property type="entry name" value="Peripla_BP_I"/>
</dbReference>
<dbReference type="PANTHER" id="PTHR34296">
    <property type="entry name" value="TRANSCRIPTIONAL ACTIVATOR PROTEIN MED"/>
    <property type="match status" value="1"/>
</dbReference>
<sequence length="395" mass="42772">MKKLKRLAAFLLAVCVVVSALGCGPSGTKESTNDSDYRVAMITDSGDITDQSFNQTTYEACLEYCTENNIDFTYKKPDGDTDYARIAMIDVAVAEGYNIIVMPGYIFAPALVEVTYKYPDVKFIALDMTAGDIIAAAVGNKYYEDPDAYEASDYYNTENTYCAVYQEEIPGYMAGYAAVKLGYRNLGFLGGQAVPAVMRFGFGYVQGINDAAEELGIVDQVEVEYAYGGQFYGSTEITAAMDTWYSQGTEIVFACGGGIFTSAAEAAAKVGGKMIGVDSDQSPTIDAYGEGMTVTSAMKGLGATVKAMLDSIIVDGTWEEHVGKIENLGLVSGTDTSVNYVGLPEDTTQWNENFTVEDYHELVQKIFDGEIQIDNSIDQMPEVSVTVNERQGSIM</sequence>
<keyword evidence="3" id="KW-1003">Cell membrane</keyword>
<keyword evidence="4 7" id="KW-0732">Signal</keyword>
<evidence type="ECO:0000313" key="9">
    <source>
        <dbReference type="EMBL" id="HIV39565.1"/>
    </source>
</evidence>
<reference evidence="9" key="1">
    <citation type="journal article" date="2021" name="PeerJ">
        <title>Extensive microbial diversity within the chicken gut microbiome revealed by metagenomics and culture.</title>
        <authorList>
            <person name="Gilroy R."/>
            <person name="Ravi A."/>
            <person name="Getino M."/>
            <person name="Pursley I."/>
            <person name="Horton D.L."/>
            <person name="Alikhan N.F."/>
            <person name="Baker D."/>
            <person name="Gharbi K."/>
            <person name="Hall N."/>
            <person name="Watson M."/>
            <person name="Adriaenssens E.M."/>
            <person name="Foster-Nyarko E."/>
            <person name="Jarju S."/>
            <person name="Secka A."/>
            <person name="Antonio M."/>
            <person name="Oren A."/>
            <person name="Chaudhuri R.R."/>
            <person name="La Ragione R."/>
            <person name="Hildebrand F."/>
            <person name="Pallen M.J."/>
        </authorList>
    </citation>
    <scope>NUCLEOTIDE SEQUENCE</scope>
    <source>
        <strain evidence="9">CHK195-9823</strain>
    </source>
</reference>
<dbReference type="CDD" id="cd06354">
    <property type="entry name" value="PBP1_PrnA-like"/>
    <property type="match status" value="1"/>
</dbReference>
<dbReference type="InterPro" id="IPR003760">
    <property type="entry name" value="PnrA-like"/>
</dbReference>
<dbReference type="PROSITE" id="PS51257">
    <property type="entry name" value="PROKAR_LIPOPROTEIN"/>
    <property type="match status" value="1"/>
</dbReference>
<reference evidence="9" key="2">
    <citation type="submission" date="2021-04" db="EMBL/GenBank/DDBJ databases">
        <authorList>
            <person name="Gilroy R."/>
        </authorList>
    </citation>
    <scope>NUCLEOTIDE SEQUENCE</scope>
    <source>
        <strain evidence="9">CHK195-9823</strain>
    </source>
</reference>
<evidence type="ECO:0000256" key="7">
    <source>
        <dbReference type="SAM" id="SignalP"/>
    </source>
</evidence>
<evidence type="ECO:0000256" key="6">
    <source>
        <dbReference type="ARBA" id="ARBA00023288"/>
    </source>
</evidence>
<dbReference type="InterPro" id="IPR050957">
    <property type="entry name" value="BMP_lipoprotein"/>
</dbReference>
<name>A0A9D1PF09_9FIRM</name>
<dbReference type="GO" id="GO:0005886">
    <property type="term" value="C:plasma membrane"/>
    <property type="evidence" value="ECO:0007669"/>
    <property type="project" value="UniProtKB-SubCell"/>
</dbReference>
<evidence type="ECO:0000256" key="4">
    <source>
        <dbReference type="ARBA" id="ARBA00022729"/>
    </source>
</evidence>
<comment type="similarity">
    <text evidence="2">Belongs to the BMP lipoprotein family.</text>
</comment>
<comment type="subcellular location">
    <subcellularLocation>
        <location evidence="1">Cell membrane</location>
        <topology evidence="1">Lipid-anchor</topology>
    </subcellularLocation>
</comment>
<accession>A0A9D1PF09</accession>
<gene>
    <name evidence="9" type="ORF">H9747_11335</name>
</gene>
<dbReference type="Gene3D" id="3.40.50.2300">
    <property type="match status" value="2"/>
</dbReference>
<dbReference type="Pfam" id="PF02608">
    <property type="entry name" value="Bmp"/>
    <property type="match status" value="1"/>
</dbReference>
<proteinExistence type="inferred from homology"/>
<evidence type="ECO:0000256" key="2">
    <source>
        <dbReference type="ARBA" id="ARBA00008610"/>
    </source>
</evidence>
<organism evidence="9 10">
    <name type="scientific">Candidatus Blautia stercorigallinarum</name>
    <dbReference type="NCBI Taxonomy" id="2838501"/>
    <lineage>
        <taxon>Bacteria</taxon>
        <taxon>Bacillati</taxon>
        <taxon>Bacillota</taxon>
        <taxon>Clostridia</taxon>
        <taxon>Lachnospirales</taxon>
        <taxon>Lachnospiraceae</taxon>
        <taxon>Blautia</taxon>
    </lineage>
</organism>
<feature type="chain" id="PRO_5038649313" evidence="7">
    <location>
        <begin position="21"/>
        <end position="395"/>
    </location>
</feature>
<dbReference type="PANTHER" id="PTHR34296:SF2">
    <property type="entry name" value="ABC TRANSPORTER GUANOSINE-BINDING PROTEIN NUPN"/>
    <property type="match status" value="1"/>
</dbReference>
<evidence type="ECO:0000256" key="1">
    <source>
        <dbReference type="ARBA" id="ARBA00004193"/>
    </source>
</evidence>
<dbReference type="AlphaFoldDB" id="A0A9D1PF09"/>